<feature type="chain" id="PRO_5047190020" evidence="1">
    <location>
        <begin position="20"/>
        <end position="198"/>
    </location>
</feature>
<gene>
    <name evidence="2" type="ORF">HC175_11540</name>
</gene>
<feature type="signal peptide" evidence="1">
    <location>
        <begin position="1"/>
        <end position="19"/>
    </location>
</feature>
<proteinExistence type="predicted"/>
<keyword evidence="3" id="KW-1185">Reference proteome</keyword>
<organism evidence="2 3">
    <name type="scientific">Salinimicrobium oceani</name>
    <dbReference type="NCBI Taxonomy" id="2722702"/>
    <lineage>
        <taxon>Bacteria</taxon>
        <taxon>Pseudomonadati</taxon>
        <taxon>Bacteroidota</taxon>
        <taxon>Flavobacteriia</taxon>
        <taxon>Flavobacteriales</taxon>
        <taxon>Flavobacteriaceae</taxon>
        <taxon>Salinimicrobium</taxon>
    </lineage>
</organism>
<dbReference type="Proteomes" id="UP000703674">
    <property type="component" value="Unassembled WGS sequence"/>
</dbReference>
<reference evidence="2 3" key="1">
    <citation type="submission" date="2020-03" db="EMBL/GenBank/DDBJ databases">
        <title>Salinimicrobium sp. nov, isolated from SCS.</title>
        <authorList>
            <person name="Cao W.R."/>
        </authorList>
    </citation>
    <scope>NUCLEOTIDE SEQUENCE [LARGE SCALE GENOMIC DNA]</scope>
    <source>
        <strain evidence="3">J15B91</strain>
    </source>
</reference>
<dbReference type="RefSeq" id="WP_168138660.1">
    <property type="nucleotide sequence ID" value="NZ_JAAVJR010000006.1"/>
</dbReference>
<sequence length="198" mass="22789">MKRFLTLFFVLLLAATSTAQDQEFSAQEKADLQAYANHLGSIRDQNFPGARQMHVFKVGPLDHIDTHNDPVLEDLLDSFYNGARFAQANYAAKLQKLQKVVYIDADPYFLGEVSKDGSSIYLNSNLKNFKNLNWIIFHRQMGKLYGMKEIKTGHEIMSSHWEIDVKHEDIAEARRSRPHDRKAFFDALAEENPSKKKI</sequence>
<keyword evidence="1" id="KW-0732">Signal</keyword>
<accession>A0ABX1CZ58</accession>
<comment type="caution">
    <text evidence="2">The sequence shown here is derived from an EMBL/GenBank/DDBJ whole genome shotgun (WGS) entry which is preliminary data.</text>
</comment>
<dbReference type="EMBL" id="JAAVJR010000006">
    <property type="protein sequence ID" value="NJW53554.1"/>
    <property type="molecule type" value="Genomic_DNA"/>
</dbReference>
<evidence type="ECO:0000256" key="1">
    <source>
        <dbReference type="SAM" id="SignalP"/>
    </source>
</evidence>
<evidence type="ECO:0000313" key="3">
    <source>
        <dbReference type="Proteomes" id="UP000703674"/>
    </source>
</evidence>
<name>A0ABX1CZ58_9FLAO</name>
<protein>
    <submittedName>
        <fullName evidence="2">Uncharacterized protein</fullName>
    </submittedName>
</protein>
<evidence type="ECO:0000313" key="2">
    <source>
        <dbReference type="EMBL" id="NJW53554.1"/>
    </source>
</evidence>